<feature type="compositionally biased region" description="Basic and acidic residues" evidence="1">
    <location>
        <begin position="15"/>
        <end position="24"/>
    </location>
</feature>
<reference evidence="2" key="1">
    <citation type="submission" date="2020-05" db="EMBL/GenBank/DDBJ databases">
        <title>Mycena genomes resolve the evolution of fungal bioluminescence.</title>
        <authorList>
            <person name="Tsai I.J."/>
        </authorList>
    </citation>
    <scope>NUCLEOTIDE SEQUENCE</scope>
    <source>
        <strain evidence="2">160909Yilan</strain>
    </source>
</reference>
<feature type="compositionally biased region" description="Gly residues" evidence="1">
    <location>
        <begin position="77"/>
        <end position="96"/>
    </location>
</feature>
<proteinExistence type="predicted"/>
<comment type="caution">
    <text evidence="2">The sequence shown here is derived from an EMBL/GenBank/DDBJ whole genome shotgun (WGS) entry which is preliminary data.</text>
</comment>
<evidence type="ECO:0000313" key="3">
    <source>
        <dbReference type="Proteomes" id="UP000623467"/>
    </source>
</evidence>
<name>A0A8H6XQA5_9AGAR</name>
<accession>A0A8H6XQA5</accession>
<sequence length="113" mass="11479">MNVHNGKPAKKRAKKDASRDEGPVDRNQQSTADTRFNGRQAFDDASAGSHASARLEGNSSRIDVNANPHMELSNLSGTGGTGGAGGSGGLIGGTGGNGAGTAISVNFVFHFPR</sequence>
<dbReference type="EMBL" id="JACAZH010000019">
    <property type="protein sequence ID" value="KAF7346020.1"/>
    <property type="molecule type" value="Genomic_DNA"/>
</dbReference>
<keyword evidence="3" id="KW-1185">Reference proteome</keyword>
<evidence type="ECO:0000313" key="2">
    <source>
        <dbReference type="EMBL" id="KAF7346020.1"/>
    </source>
</evidence>
<protein>
    <submittedName>
        <fullName evidence="2">Uncharacterized protein</fullName>
    </submittedName>
</protein>
<dbReference type="AlphaFoldDB" id="A0A8H6XQA5"/>
<feature type="region of interest" description="Disordered" evidence="1">
    <location>
        <begin position="1"/>
        <end position="96"/>
    </location>
</feature>
<evidence type="ECO:0000256" key="1">
    <source>
        <dbReference type="SAM" id="MobiDB-lite"/>
    </source>
</evidence>
<organism evidence="2 3">
    <name type="scientific">Mycena sanguinolenta</name>
    <dbReference type="NCBI Taxonomy" id="230812"/>
    <lineage>
        <taxon>Eukaryota</taxon>
        <taxon>Fungi</taxon>
        <taxon>Dikarya</taxon>
        <taxon>Basidiomycota</taxon>
        <taxon>Agaricomycotina</taxon>
        <taxon>Agaricomycetes</taxon>
        <taxon>Agaricomycetidae</taxon>
        <taxon>Agaricales</taxon>
        <taxon>Marasmiineae</taxon>
        <taxon>Mycenaceae</taxon>
        <taxon>Mycena</taxon>
    </lineage>
</organism>
<gene>
    <name evidence="2" type="ORF">MSAN_01827900</name>
</gene>
<dbReference type="Proteomes" id="UP000623467">
    <property type="component" value="Unassembled WGS sequence"/>
</dbReference>